<dbReference type="PANTHER" id="PTHR48411:SF1">
    <property type="entry name" value="OS01G0948300 PROTEIN"/>
    <property type="match status" value="1"/>
</dbReference>
<dbReference type="Pfam" id="PF13716">
    <property type="entry name" value="CRAL_TRIO_2"/>
    <property type="match status" value="1"/>
</dbReference>
<evidence type="ECO:0000256" key="1">
    <source>
        <dbReference type="SAM" id="MobiDB-lite"/>
    </source>
</evidence>
<dbReference type="PANTHER" id="PTHR48411">
    <property type="entry name" value="OS01G0948300 PROTEIN"/>
    <property type="match status" value="1"/>
</dbReference>
<accession>A0AAW1NYS4</accession>
<dbReference type="AlphaFoldDB" id="A0AAW1NYS4"/>
<organism evidence="3 4">
    <name type="scientific">Symbiochloris irregularis</name>
    <dbReference type="NCBI Taxonomy" id="706552"/>
    <lineage>
        <taxon>Eukaryota</taxon>
        <taxon>Viridiplantae</taxon>
        <taxon>Chlorophyta</taxon>
        <taxon>core chlorophytes</taxon>
        <taxon>Trebouxiophyceae</taxon>
        <taxon>Trebouxiales</taxon>
        <taxon>Trebouxiaceae</taxon>
        <taxon>Symbiochloris</taxon>
    </lineage>
</organism>
<evidence type="ECO:0000313" key="3">
    <source>
        <dbReference type="EMBL" id="KAK9799810.1"/>
    </source>
</evidence>
<dbReference type="Proteomes" id="UP001465755">
    <property type="component" value="Unassembled WGS sequence"/>
</dbReference>
<proteinExistence type="predicted"/>
<evidence type="ECO:0000259" key="2">
    <source>
        <dbReference type="Pfam" id="PF13716"/>
    </source>
</evidence>
<keyword evidence="4" id="KW-1185">Reference proteome</keyword>
<evidence type="ECO:0000313" key="4">
    <source>
        <dbReference type="Proteomes" id="UP001465755"/>
    </source>
</evidence>
<dbReference type="InterPro" id="IPR036865">
    <property type="entry name" value="CRAL-TRIO_dom_sf"/>
</dbReference>
<dbReference type="InterPro" id="IPR001251">
    <property type="entry name" value="CRAL-TRIO_dom"/>
</dbReference>
<sequence length="233" mass="26746">MRRVAEWWTRGDAFDSPRAPRGSGAAAPDFLAQTDDPDKPRRELLEERSRPSAEFTTVEDEWRHQCKEFAKRQDLSHVRDMRIAYVVPDAHDRRGNLVITVIGAHYRHKAISQEELLLHAVQEMQKIGGKQYTVVFFNANVQLPAIPDTTFMQQLHTGLDYGHRRQLQAIYVVHPSTAVKAWVLALRLRMPEIYGKVVYVRRLAELDRYVATTELEGHIPDHVTEADASIARS</sequence>
<dbReference type="CDD" id="cd00170">
    <property type="entry name" value="SEC14"/>
    <property type="match status" value="1"/>
</dbReference>
<protein>
    <recommendedName>
        <fullName evidence="2">CRAL-TRIO domain-containing protein</fullName>
    </recommendedName>
</protein>
<feature type="region of interest" description="Disordered" evidence="1">
    <location>
        <begin position="1"/>
        <end position="50"/>
    </location>
</feature>
<feature type="compositionally biased region" description="Low complexity" evidence="1">
    <location>
        <begin position="16"/>
        <end position="28"/>
    </location>
</feature>
<name>A0AAW1NYS4_9CHLO</name>
<feature type="domain" description="CRAL-TRIO" evidence="2">
    <location>
        <begin position="95"/>
        <end position="227"/>
    </location>
</feature>
<dbReference type="Gene3D" id="3.40.525.10">
    <property type="entry name" value="CRAL-TRIO lipid binding domain"/>
    <property type="match status" value="1"/>
</dbReference>
<comment type="caution">
    <text evidence="3">The sequence shown here is derived from an EMBL/GenBank/DDBJ whole genome shotgun (WGS) entry which is preliminary data.</text>
</comment>
<dbReference type="EMBL" id="JALJOQ010000086">
    <property type="protein sequence ID" value="KAK9799810.1"/>
    <property type="molecule type" value="Genomic_DNA"/>
</dbReference>
<gene>
    <name evidence="3" type="ORF">WJX73_001331</name>
</gene>
<reference evidence="3 4" key="1">
    <citation type="journal article" date="2024" name="Nat. Commun.">
        <title>Phylogenomics reveals the evolutionary origins of lichenization in chlorophyte algae.</title>
        <authorList>
            <person name="Puginier C."/>
            <person name="Libourel C."/>
            <person name="Otte J."/>
            <person name="Skaloud P."/>
            <person name="Haon M."/>
            <person name="Grisel S."/>
            <person name="Petersen M."/>
            <person name="Berrin J.G."/>
            <person name="Delaux P.M."/>
            <person name="Dal Grande F."/>
            <person name="Keller J."/>
        </authorList>
    </citation>
    <scope>NUCLEOTIDE SEQUENCE [LARGE SCALE GENOMIC DNA]</scope>
    <source>
        <strain evidence="3 4">SAG 2036</strain>
    </source>
</reference>
<feature type="compositionally biased region" description="Basic and acidic residues" evidence="1">
    <location>
        <begin position="36"/>
        <end position="50"/>
    </location>
</feature>